<dbReference type="EMBL" id="FOHW01000032">
    <property type="protein sequence ID" value="SET91304.1"/>
    <property type="molecule type" value="Genomic_DNA"/>
</dbReference>
<dbReference type="Pfam" id="PF05016">
    <property type="entry name" value="ParE_toxin"/>
    <property type="match status" value="1"/>
</dbReference>
<dbReference type="Proteomes" id="UP000182332">
    <property type="component" value="Unassembled WGS sequence"/>
</dbReference>
<comment type="similarity">
    <text evidence="1">Belongs to the RelE toxin family.</text>
</comment>
<dbReference type="Gene3D" id="3.30.2310.20">
    <property type="entry name" value="RelE-like"/>
    <property type="match status" value="1"/>
</dbReference>
<accession>A0A1I0I476</accession>
<reference evidence="3 4" key="1">
    <citation type="submission" date="2016-10" db="EMBL/GenBank/DDBJ databases">
        <authorList>
            <person name="de Groot N.N."/>
        </authorList>
    </citation>
    <scope>NUCLEOTIDE SEQUENCE [LARGE SCALE GENOMIC DNA]</scope>
    <source>
        <strain evidence="3 4">DSM 11363</strain>
    </source>
</reference>
<dbReference type="AlphaFoldDB" id="A0A1I0I476"/>
<dbReference type="RefSeq" id="WP_074892229.1">
    <property type="nucleotide sequence ID" value="NZ_FOHW01000032.1"/>
</dbReference>
<dbReference type="InterPro" id="IPR007712">
    <property type="entry name" value="RelE/ParE_toxin"/>
</dbReference>
<evidence type="ECO:0000313" key="3">
    <source>
        <dbReference type="EMBL" id="SET91304.1"/>
    </source>
</evidence>
<name>A0A1I0I476_9PSED</name>
<dbReference type="NCBIfam" id="TIGR02385">
    <property type="entry name" value="RelE_StbE"/>
    <property type="match status" value="1"/>
</dbReference>
<dbReference type="SUPFAM" id="SSF143011">
    <property type="entry name" value="RelE-like"/>
    <property type="match status" value="1"/>
</dbReference>
<proteinExistence type="inferred from homology"/>
<dbReference type="PANTHER" id="PTHR35601">
    <property type="entry name" value="TOXIN RELE"/>
    <property type="match status" value="1"/>
</dbReference>
<organism evidence="3 4">
    <name type="scientific">Pseudomonas graminis</name>
    <dbReference type="NCBI Taxonomy" id="158627"/>
    <lineage>
        <taxon>Bacteria</taxon>
        <taxon>Pseudomonadati</taxon>
        <taxon>Pseudomonadota</taxon>
        <taxon>Gammaproteobacteria</taxon>
        <taxon>Pseudomonadales</taxon>
        <taxon>Pseudomonadaceae</taxon>
        <taxon>Pseudomonas</taxon>
    </lineage>
</organism>
<evidence type="ECO:0000313" key="4">
    <source>
        <dbReference type="Proteomes" id="UP000182332"/>
    </source>
</evidence>
<dbReference type="OrthoDB" id="5570653at2"/>
<protein>
    <submittedName>
        <fullName evidence="3">mRNA interferase RelE/StbE</fullName>
    </submittedName>
</protein>
<dbReference type="PANTHER" id="PTHR35601:SF1">
    <property type="entry name" value="TOXIN RELE"/>
    <property type="match status" value="1"/>
</dbReference>
<evidence type="ECO:0000256" key="2">
    <source>
        <dbReference type="ARBA" id="ARBA00022649"/>
    </source>
</evidence>
<keyword evidence="2" id="KW-1277">Toxin-antitoxin system</keyword>
<evidence type="ECO:0000256" key="1">
    <source>
        <dbReference type="ARBA" id="ARBA00006226"/>
    </source>
</evidence>
<sequence>MAWTIKYTETAKKQLKKLDKQTARRVLDFMDERVAIRDDPCSVGKALTGPKGGLWRYRIGDLRVICDIQNGELTILVIELGTRREVYR</sequence>
<dbReference type="InterPro" id="IPR035093">
    <property type="entry name" value="RelE/ParE_toxin_dom_sf"/>
</dbReference>
<gene>
    <name evidence="3" type="ORF">SAMN05216197_13242</name>
</gene>